<organism evidence="3">
    <name type="scientific">Perkinsus marinus (strain ATCC 50983 / TXsc)</name>
    <dbReference type="NCBI Taxonomy" id="423536"/>
    <lineage>
        <taxon>Eukaryota</taxon>
        <taxon>Sar</taxon>
        <taxon>Alveolata</taxon>
        <taxon>Perkinsozoa</taxon>
        <taxon>Perkinsea</taxon>
        <taxon>Perkinsida</taxon>
        <taxon>Perkinsidae</taxon>
        <taxon>Perkinsus</taxon>
    </lineage>
</organism>
<proteinExistence type="predicted"/>
<reference evidence="2 3" key="1">
    <citation type="submission" date="2008-07" db="EMBL/GenBank/DDBJ databases">
        <authorList>
            <person name="El-Sayed N."/>
            <person name="Caler E."/>
            <person name="Inman J."/>
            <person name="Amedeo P."/>
            <person name="Hass B."/>
            <person name="Wortman J."/>
        </authorList>
    </citation>
    <scope>NUCLEOTIDE SEQUENCE [LARGE SCALE GENOMIC DNA]</scope>
    <source>
        <strain evidence="3">ATCC 50983 / TXsc</strain>
    </source>
</reference>
<evidence type="ECO:0000313" key="3">
    <source>
        <dbReference type="Proteomes" id="UP000007800"/>
    </source>
</evidence>
<dbReference type="GeneID" id="9087148"/>
<dbReference type="InParanoid" id="C5KCL5"/>
<dbReference type="AlphaFoldDB" id="C5KCL5"/>
<sequence length="330" mass="35133">MGEEQIPTTDATVCAEQEGAGPVDGPRRAGHWQLDVGEDRMGLQGQDQGGAESRPKTRANGSSRRQGGPRRQGGDQTKPMGVAEVRCAAKSPTLAASSQGEYLSKALYGTWSGSSSSMDGGIDAFLEEVHELRRLNEDLLRHYDQRYRDHQATMRPVQSSDPQLWGVGLLTDVSCAGSTRPGSIGLVASPRTLESEVVRASRASQGWTEPQRTPRLMEVGSPRMSSVESRGSSSRKGEATVEVVRVRKKAGRLRATRDDATSRPAQRVGVEGNPVAGRSPVLGHRYLKSGDIIGVPLGGPGGLGARSVLYAAVGGPGVGQEHWARCYIPS</sequence>
<feature type="compositionally biased region" description="Low complexity" evidence="1">
    <location>
        <begin position="221"/>
        <end position="234"/>
    </location>
</feature>
<dbReference type="EMBL" id="GG671995">
    <property type="protein sequence ID" value="EER17614.1"/>
    <property type="molecule type" value="Genomic_DNA"/>
</dbReference>
<name>C5KCL5_PERM5</name>
<evidence type="ECO:0000313" key="2">
    <source>
        <dbReference type="EMBL" id="EER17614.1"/>
    </source>
</evidence>
<dbReference type="Proteomes" id="UP000007800">
    <property type="component" value="Unassembled WGS sequence"/>
</dbReference>
<accession>C5KCL5</accession>
<feature type="compositionally biased region" description="Polar residues" evidence="1">
    <location>
        <begin position="1"/>
        <end position="11"/>
    </location>
</feature>
<feature type="region of interest" description="Disordered" evidence="1">
    <location>
        <begin position="1"/>
        <end position="81"/>
    </location>
</feature>
<dbReference type="RefSeq" id="XP_002785818.1">
    <property type="nucleotide sequence ID" value="XM_002785772.1"/>
</dbReference>
<evidence type="ECO:0000256" key="1">
    <source>
        <dbReference type="SAM" id="MobiDB-lite"/>
    </source>
</evidence>
<feature type="region of interest" description="Disordered" evidence="1">
    <location>
        <begin position="256"/>
        <end position="276"/>
    </location>
</feature>
<gene>
    <name evidence="2" type="ORF">Pmar_PMAR023531</name>
</gene>
<protein>
    <submittedName>
        <fullName evidence="2">Uncharacterized protein</fullName>
    </submittedName>
</protein>
<feature type="region of interest" description="Disordered" evidence="1">
    <location>
        <begin position="220"/>
        <end position="241"/>
    </location>
</feature>
<keyword evidence="3" id="KW-1185">Reference proteome</keyword>